<protein>
    <recommendedName>
        <fullName evidence="3">Virilizer N-terminal domain-containing protein</fullName>
    </recommendedName>
</protein>
<dbReference type="EMBL" id="JARKIE010000044">
    <property type="protein sequence ID" value="KAJ7693853.1"/>
    <property type="molecule type" value="Genomic_DNA"/>
</dbReference>
<evidence type="ECO:0000313" key="1">
    <source>
        <dbReference type="EMBL" id="KAJ7693853.1"/>
    </source>
</evidence>
<dbReference type="PANTHER" id="PTHR23185">
    <property type="entry name" value="PROTEIN VIRILIZER HOMOLOG"/>
    <property type="match status" value="1"/>
</dbReference>
<dbReference type="InterPro" id="IPR026736">
    <property type="entry name" value="Virilizer"/>
</dbReference>
<gene>
    <name evidence="1" type="ORF">B0H17DRAFT_1058481</name>
</gene>
<dbReference type="GO" id="GO:0003723">
    <property type="term" value="F:RNA binding"/>
    <property type="evidence" value="ECO:0007669"/>
    <property type="project" value="TreeGrafter"/>
</dbReference>
<dbReference type="AlphaFoldDB" id="A0AAD7DL45"/>
<keyword evidence="2" id="KW-1185">Reference proteome</keyword>
<comment type="caution">
    <text evidence="1">The sequence shown here is derived from an EMBL/GenBank/DDBJ whole genome shotgun (WGS) entry which is preliminary data.</text>
</comment>
<sequence>MVLLHWCTLIPDELAGLAAIRFAAPIRVAFIRVFPTGTQPFQHAPELVACTEPDAFFLDVFFNAHPTSPEAKDKQRAANALVPTSIAYAGGQVDFTVDMGTEYATRLMIVKGAFQSLSLAIYGETVSDSAPEIAHELKPLPIVEPRPVSKAVDPSSMLDPTHLATQLLSLIPDSPPLALVIRLMFCLKPSNEDWDLPEFPYLHADLSAESEPFDLDAALLCTAKPVRNDISYEALSTFAAKVAEAVGPKSSNQAYLVAKLLSIAAPQHPDMARTLLQQVELDAVFDAQTMDESTVLRLLDAVSNADIARHLNSSWFLDELDKLDASLTTDKHSRAAARRLGARIRRWEAFEDALSNPAGDFHESARMLMDVGLEEQSIGIWLETMLNHPNLVAKLAENPVPVDRAPPPVLLLRLVPPAEITHDELVTFTRAYIGVASVLAVWAWTDSLGNDDCRAQTLAILRLWQNVDGYREIVNHLLLLRQLTRRLEWITTDNIPPRRSGILAEQILADLTKDPHAILRDDVVRTILSLNPPLSFIAEHERLSMRKVALVAEDGLPSAVEELKFSSSQSSSHPLSLRRLRTIRVSLAIVQRELADADSGEWRILEALWYEEPEAHGFVERLADIFRGVADDLNGHFTLAPPPPHVDPALLVQLFRTADDLLRLIAQLTPALPMTSRALRDLIAGTADVFACGAQAATAAAAGDVRQTCRDLVSRLSQPEVYAEPSKPGAEVVFRTLLEHGVRPSGRDPAAHFLQVYALIDHALPQTAGDDDQWVTSVLPSVLPELGAFFRLLDPGNKAHVITRLVRLDDGVIGLGEWLLIEELKMLSQTLEVVRHSGAPRELEVARHHQVFLVLRFLSDLVNGQSSIAEWCLSTIASVPEVSQTLAVCLTALLDTHLVSPVLDDLTRTLAPRADAFGPELKFALVLTSLRAFQHQPLVLLNVLKELPADSELEHREMLRLEIGQTLSAIARTELNAKTAQTVLAILVWLVSQSSSNMSTLCGISASSLSQVYTKLEETLPPPSIATLESTKASIHVDDDDAMIPASVALPSRLELSLQDLEELLHPMASPPSTPKGTSNTPDILGIITSPTGLLRSPAATGLTKTYANNDFRLLRQAPSARLNTSRLPSMHVDDFELASASGSPVLDTGPFQSQMMLQFNAQ</sequence>
<evidence type="ECO:0000313" key="2">
    <source>
        <dbReference type="Proteomes" id="UP001221757"/>
    </source>
</evidence>
<dbReference type="GO" id="GO:0036396">
    <property type="term" value="C:RNA N6-methyladenosine methyltransferase complex"/>
    <property type="evidence" value="ECO:0007669"/>
    <property type="project" value="TreeGrafter"/>
</dbReference>
<name>A0AAD7DL45_MYCRO</name>
<proteinExistence type="predicted"/>
<organism evidence="1 2">
    <name type="scientific">Mycena rosella</name>
    <name type="common">Pink bonnet</name>
    <name type="synonym">Agaricus rosellus</name>
    <dbReference type="NCBI Taxonomy" id="1033263"/>
    <lineage>
        <taxon>Eukaryota</taxon>
        <taxon>Fungi</taxon>
        <taxon>Dikarya</taxon>
        <taxon>Basidiomycota</taxon>
        <taxon>Agaricomycotina</taxon>
        <taxon>Agaricomycetes</taxon>
        <taxon>Agaricomycetidae</taxon>
        <taxon>Agaricales</taxon>
        <taxon>Marasmiineae</taxon>
        <taxon>Mycenaceae</taxon>
        <taxon>Mycena</taxon>
    </lineage>
</organism>
<evidence type="ECO:0008006" key="3">
    <source>
        <dbReference type="Google" id="ProtNLM"/>
    </source>
</evidence>
<dbReference type="Proteomes" id="UP001221757">
    <property type="component" value="Unassembled WGS sequence"/>
</dbReference>
<accession>A0AAD7DL45</accession>
<dbReference type="PANTHER" id="PTHR23185:SF0">
    <property type="entry name" value="PROTEIN VIRILIZER HOMOLOG"/>
    <property type="match status" value="1"/>
</dbReference>
<reference evidence="1" key="1">
    <citation type="submission" date="2023-03" db="EMBL/GenBank/DDBJ databases">
        <title>Massive genome expansion in bonnet fungi (Mycena s.s.) driven by repeated elements and novel gene families across ecological guilds.</title>
        <authorList>
            <consortium name="Lawrence Berkeley National Laboratory"/>
            <person name="Harder C.B."/>
            <person name="Miyauchi S."/>
            <person name="Viragh M."/>
            <person name="Kuo A."/>
            <person name="Thoen E."/>
            <person name="Andreopoulos B."/>
            <person name="Lu D."/>
            <person name="Skrede I."/>
            <person name="Drula E."/>
            <person name="Henrissat B."/>
            <person name="Morin E."/>
            <person name="Kohler A."/>
            <person name="Barry K."/>
            <person name="LaButti K."/>
            <person name="Morin E."/>
            <person name="Salamov A."/>
            <person name="Lipzen A."/>
            <person name="Mereny Z."/>
            <person name="Hegedus B."/>
            <person name="Baldrian P."/>
            <person name="Stursova M."/>
            <person name="Weitz H."/>
            <person name="Taylor A."/>
            <person name="Grigoriev I.V."/>
            <person name="Nagy L.G."/>
            <person name="Martin F."/>
            <person name="Kauserud H."/>
        </authorList>
    </citation>
    <scope>NUCLEOTIDE SEQUENCE</scope>
    <source>
        <strain evidence="1">CBHHK067</strain>
    </source>
</reference>